<protein>
    <submittedName>
        <fullName evidence="1">Membrane protein</fullName>
    </submittedName>
</protein>
<evidence type="ECO:0000313" key="1">
    <source>
        <dbReference type="EMBL" id="KAI92613.1"/>
    </source>
</evidence>
<sequence length="226" mass="26629">MMQAQDVDLPFYEQEVFNSYEELSNFWYAETKQGWQQVINTFCPDYQAELKTLLVKFYNFISNIWSKDIVKEFVRILRINNNGGPVVGSTYREGFKQVIALERNILLCSHKINGFNSWRNGWWSSGEIFNVIFHELGHTIDINFSRQVNVIEEIKVFLANKIENGQDLTPEQILNLFHLSSYSFNNLGDFVAEGFVYWFLASDALKIKAWELWHEFLTLYLPKLIK</sequence>
<comment type="caution">
    <text evidence="1">The sequence shown here is derived from an EMBL/GenBank/DDBJ whole genome shotgun (WGS) entry which is preliminary data.</text>
</comment>
<reference evidence="1 2" key="1">
    <citation type="journal article" date="2012" name="J. Proteome Res.">
        <title>Application of Spiroplasma melliferum proteogenomic profiling for the discovery of virulence factors and pathogenicity mechanisms in host-associated spiroplasmas.</title>
        <authorList>
            <person name="Alexeev D."/>
            <person name="Kostrjukova E."/>
            <person name="Aliper A."/>
            <person name="Popenko A."/>
            <person name="Bazaleev N."/>
            <person name="Tyakht A."/>
            <person name="Selezneva O."/>
            <person name="Akopian T."/>
            <person name="Prichodko E."/>
            <person name="Kondratov I."/>
            <person name="Chukin M."/>
            <person name="Demina I."/>
            <person name="Galyamina M."/>
            <person name="Kamashev D."/>
            <person name="Vanyushkina A."/>
            <person name="Ladygina V."/>
            <person name="Levitskii S."/>
            <person name="Lazarev V."/>
            <person name="Govorun V."/>
        </authorList>
    </citation>
    <scope>NUCLEOTIDE SEQUENCE [LARGE SCALE GENOMIC DNA]</scope>
    <source>
        <strain evidence="1 2">KC3</strain>
    </source>
</reference>
<name>A0AAI9T3A1_SPIME</name>
<gene>
    <name evidence="1" type="ORF">SPM_000630</name>
</gene>
<evidence type="ECO:0000313" key="2">
    <source>
        <dbReference type="Proteomes" id="UP000004057"/>
    </source>
</evidence>
<organism evidence="1 2">
    <name type="scientific">Spiroplasma melliferum KC3</name>
    <dbReference type="NCBI Taxonomy" id="570509"/>
    <lineage>
        <taxon>Bacteria</taxon>
        <taxon>Bacillati</taxon>
        <taxon>Mycoplasmatota</taxon>
        <taxon>Mollicutes</taxon>
        <taxon>Entomoplasmatales</taxon>
        <taxon>Spiroplasmataceae</taxon>
        <taxon>Spiroplasma</taxon>
    </lineage>
</organism>
<proteinExistence type="predicted"/>
<dbReference type="EMBL" id="AGBZ02000001">
    <property type="protein sequence ID" value="KAI92613.1"/>
    <property type="molecule type" value="Genomic_DNA"/>
</dbReference>
<dbReference type="AlphaFoldDB" id="A0AAI9T3A1"/>
<dbReference type="Proteomes" id="UP000004057">
    <property type="component" value="Unassembled WGS sequence"/>
</dbReference>
<accession>A0AAI9T3A1</accession>
<dbReference type="SUPFAM" id="SSF55486">
    <property type="entry name" value="Metalloproteases ('zincins'), catalytic domain"/>
    <property type="match status" value="1"/>
</dbReference>